<dbReference type="RefSeq" id="WP_310456043.1">
    <property type="nucleotide sequence ID" value="NZ_JAVKPH010000003.1"/>
</dbReference>
<accession>A0ABU1F4J8</accession>
<comment type="caution">
    <text evidence="1">The sequence shown here is derived from an EMBL/GenBank/DDBJ whole genome shotgun (WGS) entry which is preliminary data.</text>
</comment>
<evidence type="ECO:0000313" key="2">
    <source>
        <dbReference type="Proteomes" id="UP001247754"/>
    </source>
</evidence>
<dbReference type="InterPro" id="IPR021251">
    <property type="entry name" value="DUF2793"/>
</dbReference>
<gene>
    <name evidence="1" type="ORF">RGD00_04215</name>
</gene>
<protein>
    <submittedName>
        <fullName evidence="1">DUF2793 domain-containing protein</fullName>
    </submittedName>
</protein>
<evidence type="ECO:0000313" key="1">
    <source>
        <dbReference type="EMBL" id="MDR5651795.1"/>
    </source>
</evidence>
<organism evidence="1 2">
    <name type="scientific">Ruixingdingia sedimenti</name>
    <dbReference type="NCBI Taxonomy" id="3073604"/>
    <lineage>
        <taxon>Bacteria</taxon>
        <taxon>Pseudomonadati</taxon>
        <taxon>Pseudomonadota</taxon>
        <taxon>Alphaproteobacteria</taxon>
        <taxon>Rhodobacterales</taxon>
        <taxon>Paracoccaceae</taxon>
        <taxon>Ruixingdingia</taxon>
    </lineage>
</organism>
<dbReference type="EMBL" id="JAVKPH010000003">
    <property type="protein sequence ID" value="MDR5651795.1"/>
    <property type="molecule type" value="Genomic_DNA"/>
</dbReference>
<keyword evidence="2" id="KW-1185">Reference proteome</keyword>
<sequence>MTETTQLGLPLLLPSQAQKHVTVNEALARLDGLVQAVVADRVLTAPPADPAEGEAHIVAGPAPTGDWEGWEGDVAVRANGAWLRLVARAGWRVWSLAEGTVLVRTGAGWQRLQDALGLVDADALAAGGVERLGINAAADATNGFVFRGTNALLHSDGSIDATLNKAAPGGDASLSFKTGWSARALLGLLAGEDFSIKVSADGASYAEALRIAAATGAVTLGQGARVAGGGAAEPGLAFAGDTDTGLTNPGANQLGLVAGGVQRAVLGAAGLNLGVPLTGTAVVSGAADATAGRVLTTGYMGLGGIAPLIGNAAVTDNSLTPGTWRFDSSGGSSGGPAVGGVVRGFLIHNRRAAGGGEVQVLVVESAGQLPAGSILTRSRVSAGWSEWAMGYGQANIVGTVSQTGGLPTGRLIERGANANGSYIRWADGTQTCWHRLPLGSIAAQGAGTWANPYRTASTAAWTFPVAFSAAPQVTGRAIPPAGADDARRRAAFASAAADAAAVYQVQAVRLGDSAAADMFEADLIAVGRWY</sequence>
<proteinExistence type="predicted"/>
<dbReference type="Pfam" id="PF10983">
    <property type="entry name" value="DUF2793"/>
    <property type="match status" value="1"/>
</dbReference>
<name>A0ABU1F4J8_9RHOB</name>
<dbReference type="Proteomes" id="UP001247754">
    <property type="component" value="Unassembled WGS sequence"/>
</dbReference>
<reference evidence="1 2" key="1">
    <citation type="submission" date="2023-09" db="EMBL/GenBank/DDBJ databases">
        <title>Xinfangfangia sedmenti sp. nov., isolated the sedment.</title>
        <authorList>
            <person name="Xu L."/>
        </authorList>
    </citation>
    <scope>NUCLEOTIDE SEQUENCE [LARGE SCALE GENOMIC DNA]</scope>
    <source>
        <strain evidence="1 2">LG-4</strain>
    </source>
</reference>